<feature type="domain" description="Methyltransferase" evidence="9">
    <location>
        <begin position="28"/>
        <end position="109"/>
    </location>
</feature>
<dbReference type="Gene3D" id="3.40.50.150">
    <property type="entry name" value="Vaccinia Virus protein VP39"/>
    <property type="match status" value="3"/>
</dbReference>
<dbReference type="EMBL" id="JAKOGI010001148">
    <property type="protein sequence ID" value="KAJ8427416.1"/>
    <property type="molecule type" value="Genomic_DNA"/>
</dbReference>
<evidence type="ECO:0000256" key="4">
    <source>
        <dbReference type="ARBA" id="ARBA00022679"/>
    </source>
</evidence>
<comment type="caution">
    <text evidence="10">The sequence shown here is derived from an EMBL/GenBank/DDBJ whole genome shotgun (WGS) entry which is preliminary data.</text>
</comment>
<dbReference type="InterPro" id="IPR041698">
    <property type="entry name" value="Methyltransf_25"/>
</dbReference>
<dbReference type="InterPro" id="IPR029063">
    <property type="entry name" value="SAM-dependent_MTases_sf"/>
</dbReference>
<evidence type="ECO:0000259" key="9">
    <source>
        <dbReference type="Pfam" id="PF13649"/>
    </source>
</evidence>
<dbReference type="OrthoDB" id="8300214at2759"/>
<dbReference type="AlphaFoldDB" id="A0A9Q1JN44"/>
<comment type="catalytic activity">
    <reaction evidence="7">
        <text>phosphoethanolamine + S-adenosyl-L-methionine = N-methylethanolamine phosphate + S-adenosyl-L-homocysteine + H(+)</text>
        <dbReference type="Rhea" id="RHEA:20365"/>
        <dbReference type="ChEBI" id="CHEBI:15378"/>
        <dbReference type="ChEBI" id="CHEBI:57781"/>
        <dbReference type="ChEBI" id="CHEBI:57856"/>
        <dbReference type="ChEBI" id="CHEBI:58190"/>
        <dbReference type="ChEBI" id="CHEBI:59789"/>
        <dbReference type="EC" id="2.1.1.103"/>
    </reaction>
    <physiologicalReaction direction="left-to-right" evidence="7">
        <dbReference type="Rhea" id="RHEA:20366"/>
    </physiologicalReaction>
</comment>
<evidence type="ECO:0000313" key="11">
    <source>
        <dbReference type="Proteomes" id="UP001153076"/>
    </source>
</evidence>
<evidence type="ECO:0000256" key="3">
    <source>
        <dbReference type="ARBA" id="ARBA00022603"/>
    </source>
</evidence>
<comment type="catalytic activity">
    <reaction evidence="8">
        <text>N-methylethanolamine phosphate + S-adenosyl-L-methionine = N,N-dimethylethanolamine phosphate + S-adenosyl-L-homocysteine + H(+)</text>
        <dbReference type="Rhea" id="RHEA:25321"/>
        <dbReference type="ChEBI" id="CHEBI:15378"/>
        <dbReference type="ChEBI" id="CHEBI:57781"/>
        <dbReference type="ChEBI" id="CHEBI:57856"/>
        <dbReference type="ChEBI" id="CHEBI:58641"/>
        <dbReference type="ChEBI" id="CHEBI:59789"/>
        <dbReference type="EC" id="2.1.1.103"/>
    </reaction>
    <physiologicalReaction direction="left-to-right" evidence="8">
        <dbReference type="Rhea" id="RHEA:25322"/>
    </physiologicalReaction>
</comment>
<keyword evidence="11" id="KW-1185">Reference proteome</keyword>
<dbReference type="GO" id="GO:0000234">
    <property type="term" value="F:phosphoethanolamine N-methyltransferase activity"/>
    <property type="evidence" value="ECO:0007669"/>
    <property type="project" value="UniProtKB-EC"/>
</dbReference>
<gene>
    <name evidence="10" type="ORF">Cgig2_000610</name>
</gene>
<dbReference type="PANTHER" id="PTHR44307:SF2">
    <property type="entry name" value="PHOSPHOETHANOLAMINE METHYLTRANSFERASE ISOFORM X1"/>
    <property type="match status" value="1"/>
</dbReference>
<dbReference type="PANTHER" id="PTHR44307">
    <property type="entry name" value="PHOSPHOETHANOLAMINE METHYLTRANSFERASE"/>
    <property type="match status" value="1"/>
</dbReference>
<reference evidence="10" key="1">
    <citation type="submission" date="2022-04" db="EMBL/GenBank/DDBJ databases">
        <title>Carnegiea gigantea Genome sequencing and assembly v2.</title>
        <authorList>
            <person name="Copetti D."/>
            <person name="Sanderson M.J."/>
            <person name="Burquez A."/>
            <person name="Wojciechowski M.F."/>
        </authorList>
    </citation>
    <scope>NUCLEOTIDE SEQUENCE</scope>
    <source>
        <strain evidence="10">SGP5-SGP5p</strain>
        <tissue evidence="10">Aerial part</tissue>
    </source>
</reference>
<evidence type="ECO:0000256" key="5">
    <source>
        <dbReference type="ARBA" id="ARBA00035674"/>
    </source>
</evidence>
<evidence type="ECO:0000256" key="6">
    <source>
        <dbReference type="ARBA" id="ARBA00047619"/>
    </source>
</evidence>
<dbReference type="EC" id="2.1.1.103" evidence="5"/>
<comment type="catalytic activity">
    <reaction evidence="6">
        <text>N,N-dimethylethanolamine phosphate + S-adenosyl-L-methionine = phosphocholine + S-adenosyl-L-homocysteine + H(+)</text>
        <dbReference type="Rhea" id="RHEA:25325"/>
        <dbReference type="ChEBI" id="CHEBI:15378"/>
        <dbReference type="ChEBI" id="CHEBI:57856"/>
        <dbReference type="ChEBI" id="CHEBI:58641"/>
        <dbReference type="ChEBI" id="CHEBI:59789"/>
        <dbReference type="ChEBI" id="CHEBI:295975"/>
        <dbReference type="EC" id="2.1.1.103"/>
    </reaction>
    <physiologicalReaction direction="left-to-right" evidence="6">
        <dbReference type="Rhea" id="RHEA:25326"/>
    </physiologicalReaction>
</comment>
<protein>
    <recommendedName>
        <fullName evidence="5">phosphoethanolamine N-methyltransferase</fullName>
        <ecNumber evidence="5">2.1.1.103</ecNumber>
    </recommendedName>
</protein>
<evidence type="ECO:0000256" key="1">
    <source>
        <dbReference type="ARBA" id="ARBA00004969"/>
    </source>
</evidence>
<feature type="domain" description="Methyltransferase" evidence="9">
    <location>
        <begin position="197"/>
        <end position="273"/>
    </location>
</feature>
<keyword evidence="3" id="KW-0489">Methyltransferase</keyword>
<proteinExistence type="predicted"/>
<evidence type="ECO:0000256" key="2">
    <source>
        <dbReference type="ARBA" id="ARBA00005189"/>
    </source>
</evidence>
<dbReference type="Pfam" id="PF13649">
    <property type="entry name" value="Methyltransf_25"/>
    <property type="match status" value="2"/>
</dbReference>
<comment type="pathway">
    <text evidence="2">Lipid metabolism.</text>
</comment>
<evidence type="ECO:0000256" key="8">
    <source>
        <dbReference type="ARBA" id="ARBA00047841"/>
    </source>
</evidence>
<keyword evidence="4" id="KW-0808">Transferase</keyword>
<name>A0A9Q1JN44_9CARY</name>
<evidence type="ECO:0000313" key="10">
    <source>
        <dbReference type="EMBL" id="KAJ8427416.1"/>
    </source>
</evidence>
<dbReference type="CDD" id="cd02440">
    <property type="entry name" value="AdoMet_MTases"/>
    <property type="match status" value="1"/>
</dbReference>
<accession>A0A9Q1JN44</accession>
<dbReference type="GO" id="GO:0032259">
    <property type="term" value="P:methylation"/>
    <property type="evidence" value="ECO:0007669"/>
    <property type="project" value="UniProtKB-KW"/>
</dbReference>
<comment type="pathway">
    <text evidence="1">Phospholipid metabolism; phosphatidylcholine biosynthesis.</text>
</comment>
<dbReference type="Proteomes" id="UP001153076">
    <property type="component" value="Unassembled WGS sequence"/>
</dbReference>
<sequence length="388" mass="44453">MATEEMVMHDSNTTEVLSMLPPYEGKWVLKLGAVMGSFTEELAKQAAKVVVLDFFRSGINKDENINGHHRNVKFVHLSYLSVSLNSIDLIFSNLLLMHLSDEEVFKECRMHDELGNSYELSLAGGKCIGAYRKSKKNDNQVCWLWQKIESKGEKGFQELLDTKQYKYTSILRYELWLWLYTTKEFLSKLDLKPGQKVLDVGCGIGGGNFYMAETFGVEVIGIDLSTNMISLALERAVGLKLPVEFEVADCTKKVYPDNTFDVIYSRDTILHIQMLRDAGFDEVIAEDRTDQFIQVLQKELESTEKGKDRFISDFSKVCHSHDVMSHYLQLLSHSQLHDDDYSINRLNDIQEDYDDIVNGWKAKLVRSTCGQQLWGLFLAKKHCRDASH</sequence>
<organism evidence="10 11">
    <name type="scientific">Carnegiea gigantea</name>
    <dbReference type="NCBI Taxonomy" id="171969"/>
    <lineage>
        <taxon>Eukaryota</taxon>
        <taxon>Viridiplantae</taxon>
        <taxon>Streptophyta</taxon>
        <taxon>Embryophyta</taxon>
        <taxon>Tracheophyta</taxon>
        <taxon>Spermatophyta</taxon>
        <taxon>Magnoliopsida</taxon>
        <taxon>eudicotyledons</taxon>
        <taxon>Gunneridae</taxon>
        <taxon>Pentapetalae</taxon>
        <taxon>Caryophyllales</taxon>
        <taxon>Cactineae</taxon>
        <taxon>Cactaceae</taxon>
        <taxon>Cactoideae</taxon>
        <taxon>Echinocereeae</taxon>
        <taxon>Carnegiea</taxon>
    </lineage>
</organism>
<dbReference type="SUPFAM" id="SSF53335">
    <property type="entry name" value="S-adenosyl-L-methionine-dependent methyltransferases"/>
    <property type="match status" value="2"/>
</dbReference>
<evidence type="ECO:0000256" key="7">
    <source>
        <dbReference type="ARBA" id="ARBA00047622"/>
    </source>
</evidence>